<name>R2V212_9ENTE</name>
<dbReference type="EMBL" id="AJDQ01000028">
    <property type="protein sequence ID" value="EOI51885.1"/>
    <property type="molecule type" value="Genomic_DNA"/>
</dbReference>
<organism evidence="2 4">
    <name type="scientific">Enterococcus gilvus ATCC BAA-350</name>
    <dbReference type="NCBI Taxonomy" id="1158614"/>
    <lineage>
        <taxon>Bacteria</taxon>
        <taxon>Bacillati</taxon>
        <taxon>Bacillota</taxon>
        <taxon>Bacilli</taxon>
        <taxon>Lactobacillales</taxon>
        <taxon>Enterococcaceae</taxon>
        <taxon>Enterococcus</taxon>
    </lineage>
</organism>
<gene>
    <name evidence="3" type="ORF">I592_03989</name>
    <name evidence="2" type="ORF">UKC_04102</name>
</gene>
<sequence>MSRKISILAFVPISIVPFIGVYFLFNRTDFHHTIFDGFYSTLVRSNSVPTSDGTEYTQTYIDWPNVKKKRAGHPSSTKTKDIFSNASTEDLKKPVGLTIANEIDGKTNKPAIR</sequence>
<dbReference type="AlphaFoldDB" id="R2V212"/>
<reference evidence="2 4" key="1">
    <citation type="submission" date="2013-02" db="EMBL/GenBank/DDBJ databases">
        <title>The Genome Sequence of Enterococcus gilvus ATCC BAA-350.</title>
        <authorList>
            <consortium name="The Broad Institute Genome Sequencing Platform"/>
            <consortium name="The Broad Institute Genome Sequencing Center for Infectious Disease"/>
            <person name="Earl A.M."/>
            <person name="Gilmore M.S."/>
            <person name="Lebreton F."/>
            <person name="Walker B."/>
            <person name="Young S.K."/>
            <person name="Zeng Q."/>
            <person name="Gargeya S."/>
            <person name="Fitzgerald M."/>
            <person name="Haas B."/>
            <person name="Abouelleil A."/>
            <person name="Alvarado L."/>
            <person name="Arachchi H.M."/>
            <person name="Berlin A.M."/>
            <person name="Chapman S.B."/>
            <person name="Dewar J."/>
            <person name="Goldberg J."/>
            <person name="Griggs A."/>
            <person name="Gujja S."/>
            <person name="Hansen M."/>
            <person name="Howarth C."/>
            <person name="Imamovic A."/>
            <person name="Larimer J."/>
            <person name="McCowan C."/>
            <person name="Murphy C."/>
            <person name="Neiman D."/>
            <person name="Pearson M."/>
            <person name="Priest M."/>
            <person name="Roberts A."/>
            <person name="Saif S."/>
            <person name="Shea T."/>
            <person name="Sisk P."/>
            <person name="Sykes S."/>
            <person name="Wortman J."/>
            <person name="Nusbaum C."/>
            <person name="Birren B."/>
        </authorList>
    </citation>
    <scope>NUCLEOTIDE SEQUENCE [LARGE SCALE GENOMIC DNA]</scope>
    <source>
        <strain evidence="2 4">ATCC BAA-350</strain>
    </source>
</reference>
<dbReference type="EMBL" id="ASWH01000003">
    <property type="protein sequence ID" value="EOW78396.1"/>
    <property type="molecule type" value="Genomic_DNA"/>
</dbReference>
<proteinExistence type="predicted"/>
<accession>R2V212</accession>
<evidence type="ECO:0000256" key="1">
    <source>
        <dbReference type="SAM" id="Phobius"/>
    </source>
</evidence>
<dbReference type="Proteomes" id="UP000014160">
    <property type="component" value="Unassembled WGS sequence"/>
</dbReference>
<comment type="caution">
    <text evidence="2">The sequence shown here is derived from an EMBL/GenBank/DDBJ whole genome shotgun (WGS) entry which is preliminary data.</text>
</comment>
<feature type="transmembrane region" description="Helical" evidence="1">
    <location>
        <begin position="7"/>
        <end position="25"/>
    </location>
</feature>
<evidence type="ECO:0000313" key="5">
    <source>
        <dbReference type="Proteomes" id="UP000014160"/>
    </source>
</evidence>
<reference evidence="3 5" key="2">
    <citation type="submission" date="2013-03" db="EMBL/GenBank/DDBJ databases">
        <title>The Genome Sequence of Enterococcus gilvus ATCC BAA-350 (PacBio/Illumina hybrid assembly).</title>
        <authorList>
            <consortium name="The Broad Institute Genomics Platform"/>
            <consortium name="The Broad Institute Genome Sequencing Center for Infectious Disease"/>
            <person name="Earl A."/>
            <person name="Russ C."/>
            <person name="Gilmore M."/>
            <person name="Surin D."/>
            <person name="Walker B."/>
            <person name="Young S."/>
            <person name="Zeng Q."/>
            <person name="Gargeya S."/>
            <person name="Fitzgerald M."/>
            <person name="Haas B."/>
            <person name="Abouelleil A."/>
            <person name="Allen A.W."/>
            <person name="Alvarado L."/>
            <person name="Arachchi H.M."/>
            <person name="Berlin A.M."/>
            <person name="Chapman S.B."/>
            <person name="Gainer-Dewar J."/>
            <person name="Goldberg J."/>
            <person name="Griggs A."/>
            <person name="Gujja S."/>
            <person name="Hansen M."/>
            <person name="Howarth C."/>
            <person name="Imamovic A."/>
            <person name="Ireland A."/>
            <person name="Larimer J."/>
            <person name="McCowan C."/>
            <person name="Murphy C."/>
            <person name="Pearson M."/>
            <person name="Poon T.W."/>
            <person name="Priest M."/>
            <person name="Roberts A."/>
            <person name="Saif S."/>
            <person name="Shea T."/>
            <person name="Sisk P."/>
            <person name="Sykes S."/>
            <person name="Wortman J."/>
            <person name="Nusbaum C."/>
            <person name="Birren B."/>
        </authorList>
    </citation>
    <scope>NUCLEOTIDE SEQUENCE [LARGE SCALE GENOMIC DNA]</scope>
    <source>
        <strain evidence="3 5">ATCC BAA-350</strain>
    </source>
</reference>
<evidence type="ECO:0000313" key="4">
    <source>
        <dbReference type="Proteomes" id="UP000013750"/>
    </source>
</evidence>
<keyword evidence="1" id="KW-0812">Transmembrane</keyword>
<dbReference type="HOGENOM" id="CLU_2129561_0_0_9"/>
<keyword evidence="5" id="KW-1185">Reference proteome</keyword>
<keyword evidence="1" id="KW-0472">Membrane</keyword>
<keyword evidence="1" id="KW-1133">Transmembrane helix</keyword>
<evidence type="ECO:0000313" key="3">
    <source>
        <dbReference type="EMBL" id="EOW78396.1"/>
    </source>
</evidence>
<protein>
    <submittedName>
        <fullName evidence="2">Uncharacterized protein</fullName>
    </submittedName>
</protein>
<dbReference type="RefSeq" id="WP_010782415.1">
    <property type="nucleotide sequence ID" value="NZ_ASWH01000003.1"/>
</dbReference>
<dbReference type="Proteomes" id="UP000013750">
    <property type="component" value="Unassembled WGS sequence"/>
</dbReference>
<evidence type="ECO:0000313" key="2">
    <source>
        <dbReference type="EMBL" id="EOI51885.1"/>
    </source>
</evidence>